<feature type="transmembrane region" description="Helical" evidence="2">
    <location>
        <begin position="142"/>
        <end position="161"/>
    </location>
</feature>
<comment type="caution">
    <text evidence="4">The sequence shown here is derived from an EMBL/GenBank/DDBJ whole genome shotgun (WGS) entry which is preliminary data.</text>
</comment>
<dbReference type="PANTHER" id="PTHR33222">
    <property type="match status" value="1"/>
</dbReference>
<feature type="transmembrane region" description="Helical" evidence="2">
    <location>
        <begin position="108"/>
        <end position="130"/>
    </location>
</feature>
<evidence type="ECO:0000313" key="5">
    <source>
        <dbReference type="Proteomes" id="UP001140206"/>
    </source>
</evidence>
<dbReference type="Pfam" id="PF14159">
    <property type="entry name" value="CAAD"/>
    <property type="match status" value="1"/>
</dbReference>
<reference evidence="4" key="1">
    <citation type="submission" date="2022-08" db="EMBL/GenBank/DDBJ databases">
        <authorList>
            <person name="Marques A."/>
        </authorList>
    </citation>
    <scope>NUCLEOTIDE SEQUENCE</scope>
    <source>
        <strain evidence="4">RhyPub2mFocal</strain>
        <tissue evidence="4">Leaves</tissue>
    </source>
</reference>
<dbReference type="Proteomes" id="UP001140206">
    <property type="component" value="Chromosome 1"/>
</dbReference>
<accession>A0AAV8HC80</accession>
<dbReference type="PANTHER" id="PTHR33222:SF2">
    <property type="entry name" value="PROTEIN CURVATURE THYLAKOID 1D, CHLOROPLASTIC"/>
    <property type="match status" value="1"/>
</dbReference>
<name>A0AAV8HC80_9POAL</name>
<keyword evidence="2" id="KW-0812">Transmembrane</keyword>
<dbReference type="GO" id="GO:0009535">
    <property type="term" value="C:chloroplast thylakoid membrane"/>
    <property type="evidence" value="ECO:0007669"/>
    <property type="project" value="TreeGrafter"/>
</dbReference>
<proteinExistence type="predicted"/>
<evidence type="ECO:0000259" key="3">
    <source>
        <dbReference type="Pfam" id="PF14159"/>
    </source>
</evidence>
<dbReference type="EMBL" id="JAMFTS010000001">
    <property type="protein sequence ID" value="KAJ4813510.1"/>
    <property type="molecule type" value="Genomic_DNA"/>
</dbReference>
<dbReference type="AlphaFoldDB" id="A0AAV8HC80"/>
<gene>
    <name evidence="4" type="ORF">LUZ62_026076</name>
</gene>
<keyword evidence="2" id="KW-0472">Membrane</keyword>
<organism evidence="4 5">
    <name type="scientific">Rhynchospora pubera</name>
    <dbReference type="NCBI Taxonomy" id="906938"/>
    <lineage>
        <taxon>Eukaryota</taxon>
        <taxon>Viridiplantae</taxon>
        <taxon>Streptophyta</taxon>
        <taxon>Embryophyta</taxon>
        <taxon>Tracheophyta</taxon>
        <taxon>Spermatophyta</taxon>
        <taxon>Magnoliopsida</taxon>
        <taxon>Liliopsida</taxon>
        <taxon>Poales</taxon>
        <taxon>Cyperaceae</taxon>
        <taxon>Cyperoideae</taxon>
        <taxon>Rhynchosporeae</taxon>
        <taxon>Rhynchospora</taxon>
    </lineage>
</organism>
<evidence type="ECO:0000256" key="1">
    <source>
        <dbReference type="ARBA" id="ARBA00004141"/>
    </source>
</evidence>
<sequence>MELSSLERSLLSSSLPHRRSPAISRHCLSFTPIGGLGNTHNIWRSSFGLDRFGLVLGRAVKSKEDLKKDLGIYEEDDDEEEEEDEEKSVFLTLRDWLRDLRIKMDSEIYYKVLVYGSGSLAALLIISAITSAIDSIPLFPKLMEVVGLGFTIWFSMRYLIFKENRDELFGKVDDLKNQIFGDGDD</sequence>
<dbReference type="InterPro" id="IPR025564">
    <property type="entry name" value="CAAD_dom"/>
</dbReference>
<comment type="subcellular location">
    <subcellularLocation>
        <location evidence="1">Membrane</location>
        <topology evidence="1">Multi-pass membrane protein</topology>
    </subcellularLocation>
</comment>
<feature type="domain" description="Cyanobacterial aminoacyl-tRNA synthetase CAAD" evidence="3">
    <location>
        <begin position="109"/>
        <end position="181"/>
    </location>
</feature>
<evidence type="ECO:0000256" key="2">
    <source>
        <dbReference type="SAM" id="Phobius"/>
    </source>
</evidence>
<keyword evidence="5" id="KW-1185">Reference proteome</keyword>
<evidence type="ECO:0000313" key="4">
    <source>
        <dbReference type="EMBL" id="KAJ4813510.1"/>
    </source>
</evidence>
<protein>
    <submittedName>
        <fullName evidence="4">CURVATURE THYLAKOID protein</fullName>
    </submittedName>
</protein>
<dbReference type="InterPro" id="IPR033344">
    <property type="entry name" value="CURT1"/>
</dbReference>
<keyword evidence="2" id="KW-1133">Transmembrane helix</keyword>